<evidence type="ECO:0008006" key="5">
    <source>
        <dbReference type="Google" id="ProtNLM"/>
    </source>
</evidence>
<dbReference type="EMBL" id="PDNV01000021">
    <property type="protein sequence ID" value="PLC52026.1"/>
    <property type="molecule type" value="Genomic_DNA"/>
</dbReference>
<reference evidence="3 4" key="1">
    <citation type="submission" date="2017-10" db="EMBL/GenBank/DDBJ databases">
        <title>Two draft genome sequences of Pusillimonas sp. strains isolated from a nitrate- and radionuclide-contaminated groundwater in Russia.</title>
        <authorList>
            <person name="Grouzdev D.S."/>
            <person name="Tourova T.P."/>
            <person name="Goeva M.A."/>
            <person name="Babich T.L."/>
            <person name="Sokolova D.S."/>
            <person name="Abdullin R."/>
            <person name="Poltaraus A.B."/>
            <person name="Toshchakov S.V."/>
            <person name="Nazina T.N."/>
        </authorList>
    </citation>
    <scope>NUCLEOTIDE SEQUENCE [LARGE SCALE GENOMIC DNA]</scope>
    <source>
        <strain evidence="3 4">JR1/69-2-13</strain>
    </source>
</reference>
<dbReference type="CDD" id="cd07012">
    <property type="entry name" value="PBP2_Bug_TTT"/>
    <property type="match status" value="1"/>
</dbReference>
<comment type="similarity">
    <text evidence="1">Belongs to the UPF0065 (bug) family.</text>
</comment>
<dbReference type="OrthoDB" id="8628587at2"/>
<evidence type="ECO:0000313" key="3">
    <source>
        <dbReference type="EMBL" id="PLC52026.1"/>
    </source>
</evidence>
<dbReference type="Gene3D" id="3.40.190.10">
    <property type="entry name" value="Periplasmic binding protein-like II"/>
    <property type="match status" value="1"/>
</dbReference>
<gene>
    <name evidence="3" type="ORF">CR155_20305</name>
</gene>
<dbReference type="PANTHER" id="PTHR42928">
    <property type="entry name" value="TRICARBOXYLATE-BINDING PROTEIN"/>
    <property type="match status" value="1"/>
</dbReference>
<feature type="signal peptide" evidence="2">
    <location>
        <begin position="1"/>
        <end position="24"/>
    </location>
</feature>
<evidence type="ECO:0000313" key="4">
    <source>
        <dbReference type="Proteomes" id="UP000234328"/>
    </source>
</evidence>
<evidence type="ECO:0000256" key="2">
    <source>
        <dbReference type="SAM" id="SignalP"/>
    </source>
</evidence>
<feature type="chain" id="PRO_5014729991" description="ABC transporter substrate-binding protein" evidence="2">
    <location>
        <begin position="25"/>
        <end position="322"/>
    </location>
</feature>
<protein>
    <recommendedName>
        <fullName evidence="5">ABC transporter substrate-binding protein</fullName>
    </recommendedName>
</protein>
<dbReference type="SUPFAM" id="SSF53850">
    <property type="entry name" value="Periplasmic binding protein-like II"/>
    <property type="match status" value="1"/>
</dbReference>
<proteinExistence type="inferred from homology"/>
<evidence type="ECO:0000256" key="1">
    <source>
        <dbReference type="ARBA" id="ARBA00006987"/>
    </source>
</evidence>
<dbReference type="Gene3D" id="3.40.190.150">
    <property type="entry name" value="Bordetella uptake gene, domain 1"/>
    <property type="match status" value="1"/>
</dbReference>
<dbReference type="InterPro" id="IPR005064">
    <property type="entry name" value="BUG"/>
</dbReference>
<accession>A0A2N4UAH9</accession>
<dbReference type="PANTHER" id="PTHR42928:SF5">
    <property type="entry name" value="BLR1237 PROTEIN"/>
    <property type="match status" value="1"/>
</dbReference>
<dbReference type="InterPro" id="IPR042100">
    <property type="entry name" value="Bug_dom1"/>
</dbReference>
<dbReference type="Proteomes" id="UP000234328">
    <property type="component" value="Unassembled WGS sequence"/>
</dbReference>
<dbReference type="Pfam" id="PF03401">
    <property type="entry name" value="TctC"/>
    <property type="match status" value="1"/>
</dbReference>
<sequence>MKKLFKLSAVVAVIAGGFASPSYAAYPERPITIVVAFAAGGGTDLAARYYAKQFSDALGQSVIVENRPGANGTIAAAYVAKAPADGYTLLYGSNSTLSAAPYLYSDLRYDPIKDFDAVVRLGDVPSVLITNFKTPYKTFDEFLAYAKANPGKLSWAHANTAHIAGGMSLAKKAGLDMVPIPYKSSPQGITEVIGNQVPLMVVDLSAAMSYVQGQRVLPLAVTSAQRTPGLPDVPAMSERFPGIDVFSWTGLVAPKGTPKEAIDKLNIAGTEIALRPVVVKHFQDMAAMDTTKTGTPDEFSDFIRDQLKIWDTMLTDAGVPKQ</sequence>
<dbReference type="AlphaFoldDB" id="A0A2N4UAH9"/>
<organism evidence="3 4">
    <name type="scientific">Pollutimonas nitritireducens</name>
    <dbReference type="NCBI Taxonomy" id="2045209"/>
    <lineage>
        <taxon>Bacteria</taxon>
        <taxon>Pseudomonadati</taxon>
        <taxon>Pseudomonadota</taxon>
        <taxon>Betaproteobacteria</taxon>
        <taxon>Burkholderiales</taxon>
        <taxon>Alcaligenaceae</taxon>
        <taxon>Pollutimonas</taxon>
    </lineage>
</organism>
<name>A0A2N4UAH9_9BURK</name>
<keyword evidence="4" id="KW-1185">Reference proteome</keyword>
<dbReference type="PIRSF" id="PIRSF017082">
    <property type="entry name" value="YflP"/>
    <property type="match status" value="1"/>
</dbReference>
<keyword evidence="2" id="KW-0732">Signal</keyword>
<dbReference type="RefSeq" id="WP_102071873.1">
    <property type="nucleotide sequence ID" value="NZ_PDNV01000021.1"/>
</dbReference>
<comment type="caution">
    <text evidence="3">The sequence shown here is derived from an EMBL/GenBank/DDBJ whole genome shotgun (WGS) entry which is preliminary data.</text>
</comment>